<dbReference type="EMBL" id="AP028654">
    <property type="protein sequence ID" value="BEP29695.1"/>
    <property type="molecule type" value="Genomic_DNA"/>
</dbReference>
<evidence type="ECO:0000256" key="1">
    <source>
        <dbReference type="SAM" id="Phobius"/>
    </source>
</evidence>
<dbReference type="KEGG" id="hprf:HLPR_20260"/>
<dbReference type="PANTHER" id="PTHR41771:SF1">
    <property type="entry name" value="MEMBRANE PROTEIN"/>
    <property type="match status" value="1"/>
</dbReference>
<feature type="transmembrane region" description="Helical" evidence="1">
    <location>
        <begin position="340"/>
        <end position="361"/>
    </location>
</feature>
<feature type="transmembrane region" description="Helical" evidence="1">
    <location>
        <begin position="140"/>
        <end position="160"/>
    </location>
</feature>
<feature type="transmembrane region" description="Helical" evidence="1">
    <location>
        <begin position="301"/>
        <end position="320"/>
    </location>
</feature>
<accession>A0AAU9ETC4</accession>
<organism evidence="2 3">
    <name type="scientific">Helicovermis profundi</name>
    <dbReference type="NCBI Taxonomy" id="3065157"/>
    <lineage>
        <taxon>Bacteria</taxon>
        <taxon>Bacillati</taxon>
        <taxon>Bacillota</taxon>
        <taxon>Clostridia</taxon>
        <taxon>Helicovermis</taxon>
    </lineage>
</organism>
<dbReference type="PANTHER" id="PTHR41771">
    <property type="entry name" value="MEMBRANE PROTEIN-RELATED"/>
    <property type="match status" value="1"/>
</dbReference>
<sequence>MKKVIIFLLVILLYGCISINFANTTDILYSSEDKAEVLHVDNLGKDPNVTYDMVQKVVIKITTGKYKGKIFTIDNILSDSIVFDIPVKLGDNVLVHIDEADDGSVNIFIADYIRDKYIYILMVIFAVAVILVGKFKGFKTVITIIVSVLLIFKGLIPGLLKGYNPIFLAVSIAVLITVFSVYFISGINRKSTSAILGSIAGVIIAGILAFAVGSKVKLTGLSSEEGVMLLYLPQQIKFNFKELLFAGILLGSLGAVMDVAMSIASTIEEVYKNNNKLNIRELFSSGMTVGKDIMGTMTNTLILAYAGSSIPLLLIFSANGSSFHKFMNLDIIATEMVRSLAGTIGLVLTIPITAFISVMLIKE</sequence>
<dbReference type="Pfam" id="PF07907">
    <property type="entry name" value="YibE_F"/>
    <property type="match status" value="1"/>
</dbReference>
<keyword evidence="3" id="KW-1185">Reference proteome</keyword>
<dbReference type="AlphaFoldDB" id="A0AAU9ETC4"/>
<feature type="transmembrane region" description="Helical" evidence="1">
    <location>
        <begin position="243"/>
        <end position="267"/>
    </location>
</feature>
<feature type="transmembrane region" description="Helical" evidence="1">
    <location>
        <begin position="117"/>
        <end position="133"/>
    </location>
</feature>
<dbReference type="RefSeq" id="WP_338535315.1">
    <property type="nucleotide sequence ID" value="NZ_AP028654.1"/>
</dbReference>
<protein>
    <submittedName>
        <fullName evidence="2">YibE/F family protein</fullName>
    </submittedName>
</protein>
<keyword evidence="1" id="KW-1133">Transmembrane helix</keyword>
<dbReference type="Proteomes" id="UP001321786">
    <property type="component" value="Chromosome"/>
</dbReference>
<feature type="transmembrane region" description="Helical" evidence="1">
    <location>
        <begin position="194"/>
        <end position="213"/>
    </location>
</feature>
<reference evidence="2 3" key="1">
    <citation type="submission" date="2023-08" db="EMBL/GenBank/DDBJ databases">
        <title>Helicovermis profunda gen. nov., sp. nov., a novel mesophilic, fermentative bacterium within the Bacillota from a deep-sea hydrothermal vent chimney.</title>
        <authorList>
            <person name="Miyazaki U."/>
            <person name="Mizutani D."/>
            <person name="Hashimoto Y."/>
            <person name="Tame A."/>
            <person name="Sawayama S."/>
            <person name="Miyazaki J."/>
            <person name="Takai K."/>
            <person name="Nakagawa S."/>
        </authorList>
    </citation>
    <scope>NUCLEOTIDE SEQUENCE [LARGE SCALE GENOMIC DNA]</scope>
    <source>
        <strain evidence="2 3">S502</strain>
    </source>
</reference>
<proteinExistence type="predicted"/>
<gene>
    <name evidence="2" type="ORF">HLPR_20260</name>
</gene>
<keyword evidence="1" id="KW-0472">Membrane</keyword>
<dbReference type="InterPro" id="IPR012507">
    <property type="entry name" value="YibE_F"/>
</dbReference>
<dbReference type="PROSITE" id="PS51257">
    <property type="entry name" value="PROKAR_LIPOPROTEIN"/>
    <property type="match status" value="1"/>
</dbReference>
<keyword evidence="1" id="KW-0812">Transmembrane</keyword>
<evidence type="ECO:0000313" key="2">
    <source>
        <dbReference type="EMBL" id="BEP29695.1"/>
    </source>
</evidence>
<evidence type="ECO:0000313" key="3">
    <source>
        <dbReference type="Proteomes" id="UP001321786"/>
    </source>
</evidence>
<feature type="transmembrane region" description="Helical" evidence="1">
    <location>
        <begin position="166"/>
        <end position="187"/>
    </location>
</feature>
<name>A0AAU9ETC4_9FIRM</name>